<proteinExistence type="predicted"/>
<comment type="caution">
    <text evidence="1">The sequence shown here is derived from an EMBL/GenBank/DDBJ whole genome shotgun (WGS) entry which is preliminary data.</text>
</comment>
<dbReference type="Proteomes" id="UP000672097">
    <property type="component" value="Unassembled WGS sequence"/>
</dbReference>
<dbReference type="Gene3D" id="3.40.50.11280">
    <property type="entry name" value="Glutamate-cysteine ligase, N-terminal domain"/>
    <property type="match status" value="1"/>
</dbReference>
<dbReference type="InterPro" id="IPR042520">
    <property type="entry name" value="GshA_N"/>
</dbReference>
<dbReference type="RefSeq" id="WP_210805038.1">
    <property type="nucleotide sequence ID" value="NZ_JAGQDG010000001.1"/>
</dbReference>
<dbReference type="NCBIfam" id="TIGR02049">
    <property type="entry name" value="gshA_ferroox"/>
    <property type="match status" value="1"/>
</dbReference>
<sequence>MVPHLVTALTGPINELEQRILESMPAIERWFRLEWMEHTPPFYSSVDIRNAGYRLAPVDTNLFPGGFNNLTPEMLPLAVQAAMAAIEKICPEAKNLLLIPERHTRNMFYLMNVQRLMQLFGQAGLNVRLGTLDESITEPTALDLPDGSSLTLEPLVRTKHRLGLKHFDPCTILLNNDLSAGVPKVLENLHEQYLLPPLHAGWATRRKTNHFRSYEEVAKKFAKLLGMDPWLINPMYAHCGEVNWEEGTGLECVQTQVDALLTKIRRKHKEYGIADKPFVVVKANNGTYGMGIMTVRDAKELDEVSRRTRNKMGVVKDGQAVTEVIIQEGVPTYERVNEAVAEPVVYMIDRYVVGGFYRVHADRGIDENLNAPGASFVPLAFANSHQLPKPGERPGASAPNRFYMYGVIGRLAMLAAAYELEATDPDAEVYD</sequence>
<organism evidence="1 2">
    <name type="scientific">Ideonella paludis</name>
    <dbReference type="NCBI Taxonomy" id="1233411"/>
    <lineage>
        <taxon>Bacteria</taxon>
        <taxon>Pseudomonadati</taxon>
        <taxon>Pseudomonadota</taxon>
        <taxon>Betaproteobacteria</taxon>
        <taxon>Burkholderiales</taxon>
        <taxon>Sphaerotilaceae</taxon>
        <taxon>Ideonella</taxon>
    </lineage>
</organism>
<gene>
    <name evidence="1" type="primary">gshA</name>
    <name evidence="1" type="ORF">KAK11_00380</name>
</gene>
<keyword evidence="2" id="KW-1185">Reference proteome</keyword>
<dbReference type="EMBL" id="JAGQDG010000001">
    <property type="protein sequence ID" value="MBQ0933764.1"/>
    <property type="molecule type" value="Genomic_DNA"/>
</dbReference>
<dbReference type="Pfam" id="PF08886">
    <property type="entry name" value="GshA"/>
    <property type="match status" value="1"/>
</dbReference>
<dbReference type="InterPro" id="IPR011718">
    <property type="entry name" value="GshA"/>
</dbReference>
<dbReference type="EC" id="6.3.2.2" evidence="1"/>
<evidence type="ECO:0000313" key="2">
    <source>
        <dbReference type="Proteomes" id="UP000672097"/>
    </source>
</evidence>
<keyword evidence="1" id="KW-0436">Ligase</keyword>
<evidence type="ECO:0000313" key="1">
    <source>
        <dbReference type="EMBL" id="MBQ0933764.1"/>
    </source>
</evidence>
<reference evidence="1 2" key="1">
    <citation type="submission" date="2021-04" db="EMBL/GenBank/DDBJ databases">
        <title>The genome sequence of type strain Ideonella paludis KCTC 32238.</title>
        <authorList>
            <person name="Liu Y."/>
        </authorList>
    </citation>
    <scope>NUCLEOTIDE SEQUENCE [LARGE SCALE GENOMIC DNA]</scope>
    <source>
        <strain evidence="1 2">KCTC 32238</strain>
    </source>
</reference>
<protein>
    <submittedName>
        <fullName evidence="1">Glutamate--cysteine ligase</fullName>
        <ecNumber evidence="1">6.3.2.2</ecNumber>
    </submittedName>
</protein>
<dbReference type="GO" id="GO:0004357">
    <property type="term" value="F:glutamate-cysteine ligase activity"/>
    <property type="evidence" value="ECO:0007669"/>
    <property type="project" value="UniProtKB-EC"/>
</dbReference>
<dbReference type="SUPFAM" id="SSF56059">
    <property type="entry name" value="Glutathione synthetase ATP-binding domain-like"/>
    <property type="match status" value="1"/>
</dbReference>
<accession>A0ABS5DRU1</accession>
<name>A0ABS5DRU1_9BURK</name>